<dbReference type="InterPro" id="IPR016040">
    <property type="entry name" value="NAD(P)-bd_dom"/>
</dbReference>
<dbReference type="InterPro" id="IPR051606">
    <property type="entry name" value="Polyketide_Oxido-like"/>
</dbReference>
<dbReference type="InterPro" id="IPR036291">
    <property type="entry name" value="NAD(P)-bd_dom_sf"/>
</dbReference>
<dbReference type="EMBL" id="NKDB02000004">
    <property type="protein sequence ID" value="RKJ95137.1"/>
    <property type="molecule type" value="Genomic_DNA"/>
</dbReference>
<evidence type="ECO:0000313" key="2">
    <source>
        <dbReference type="EMBL" id="RKJ95137.1"/>
    </source>
</evidence>
<feature type="domain" description="NAD(P)-binding" evidence="1">
    <location>
        <begin position="7"/>
        <end position="197"/>
    </location>
</feature>
<dbReference type="RefSeq" id="WP_094437646.1">
    <property type="nucleotide sequence ID" value="NZ_NKDB02000004.1"/>
</dbReference>
<dbReference type="CDD" id="cd05244">
    <property type="entry name" value="BVR-B_like_SDR_a"/>
    <property type="match status" value="1"/>
</dbReference>
<dbReference type="Gene3D" id="3.40.50.720">
    <property type="entry name" value="NAD(P)-binding Rossmann-like Domain"/>
    <property type="match status" value="1"/>
</dbReference>
<protein>
    <submittedName>
        <fullName evidence="2">NAD(P)-dependent oxidoreductase</fullName>
    </submittedName>
</protein>
<dbReference type="PANTHER" id="PTHR43355:SF2">
    <property type="entry name" value="FLAVIN REDUCTASE (NADPH)"/>
    <property type="match status" value="1"/>
</dbReference>
<gene>
    <name evidence="2" type="ORF">CE154_018705</name>
</gene>
<reference evidence="2 3" key="1">
    <citation type="submission" date="2018-09" db="EMBL/GenBank/DDBJ databases">
        <title>Genome comparison of Alicycliphilus sp. BQ1, a polyurethanolytic bacterium, with its closest phylogenetic relatives Alicycliphilus denitrificans BC and K601, unable to attack polyurethane.</title>
        <authorList>
            <person name="Loza-Tavera H."/>
            <person name="Lozano L."/>
            <person name="Cevallos M."/>
            <person name="Maya-Lucas O."/>
            <person name="Garcia-Mena J."/>
            <person name="Hernandez J."/>
        </authorList>
    </citation>
    <scope>NUCLEOTIDE SEQUENCE [LARGE SCALE GENOMIC DNA]</scope>
    <source>
        <strain evidence="2 3">BQ1</strain>
    </source>
</reference>
<sequence>MNIAIIGATGFIGSALLAEALARGHRVTGLVRHPESLAPHPQLTAQQCDVYDTARLAPQLKGCDAVLVSLRGQGANDVGDYYMKGFNSILQAARDAGARRLLVVGGGGSLEVAPGLQLLDAPNFPAEYRGPAEGPREALKVLRNETVLDWTMLCPGAVIEPGERTGKFRLGTDQLLVNEAGESRISVQDFALAMIDELEKPAHSRRRFTVGY</sequence>
<dbReference type="GO" id="GO:0016646">
    <property type="term" value="F:oxidoreductase activity, acting on the CH-NH group of donors, NAD or NADP as acceptor"/>
    <property type="evidence" value="ECO:0007669"/>
    <property type="project" value="TreeGrafter"/>
</dbReference>
<dbReference type="Proteomes" id="UP000216225">
    <property type="component" value="Unassembled WGS sequence"/>
</dbReference>
<dbReference type="SUPFAM" id="SSF51735">
    <property type="entry name" value="NAD(P)-binding Rossmann-fold domains"/>
    <property type="match status" value="1"/>
</dbReference>
<accession>A0A3R7ECK6</accession>
<dbReference type="PANTHER" id="PTHR43355">
    <property type="entry name" value="FLAVIN REDUCTASE (NADPH)"/>
    <property type="match status" value="1"/>
</dbReference>
<proteinExistence type="predicted"/>
<evidence type="ECO:0000313" key="3">
    <source>
        <dbReference type="Proteomes" id="UP000216225"/>
    </source>
</evidence>
<dbReference type="AlphaFoldDB" id="A0A3R7ECK6"/>
<name>A0A3R7ECK6_9BURK</name>
<organism evidence="2 3">
    <name type="scientific">Alicycliphilus denitrificans</name>
    <dbReference type="NCBI Taxonomy" id="179636"/>
    <lineage>
        <taxon>Bacteria</taxon>
        <taxon>Pseudomonadati</taxon>
        <taxon>Pseudomonadota</taxon>
        <taxon>Betaproteobacteria</taxon>
        <taxon>Burkholderiales</taxon>
        <taxon>Comamonadaceae</taxon>
        <taxon>Alicycliphilus</taxon>
    </lineage>
</organism>
<dbReference type="Pfam" id="PF13460">
    <property type="entry name" value="NAD_binding_10"/>
    <property type="match status" value="1"/>
</dbReference>
<evidence type="ECO:0000259" key="1">
    <source>
        <dbReference type="Pfam" id="PF13460"/>
    </source>
</evidence>
<comment type="caution">
    <text evidence="2">The sequence shown here is derived from an EMBL/GenBank/DDBJ whole genome shotgun (WGS) entry which is preliminary data.</text>
</comment>